<keyword evidence="2" id="KW-1185">Reference proteome</keyword>
<organism evidence="1 2">
    <name type="scientific">Lentinula raphanica</name>
    <dbReference type="NCBI Taxonomy" id="153919"/>
    <lineage>
        <taxon>Eukaryota</taxon>
        <taxon>Fungi</taxon>
        <taxon>Dikarya</taxon>
        <taxon>Basidiomycota</taxon>
        <taxon>Agaricomycotina</taxon>
        <taxon>Agaricomycetes</taxon>
        <taxon>Agaricomycetidae</taxon>
        <taxon>Agaricales</taxon>
        <taxon>Marasmiineae</taxon>
        <taxon>Omphalotaceae</taxon>
        <taxon>Lentinula</taxon>
    </lineage>
</organism>
<accession>A0AA38NXV4</accession>
<gene>
    <name evidence="1" type="ORF">F5878DRAFT_646706</name>
</gene>
<dbReference type="AlphaFoldDB" id="A0AA38NXV4"/>
<evidence type="ECO:0000313" key="2">
    <source>
        <dbReference type="Proteomes" id="UP001163846"/>
    </source>
</evidence>
<proteinExistence type="predicted"/>
<protein>
    <submittedName>
        <fullName evidence="1">Uncharacterized protein</fullName>
    </submittedName>
</protein>
<reference evidence="1" key="1">
    <citation type="submission" date="2022-08" db="EMBL/GenBank/DDBJ databases">
        <authorList>
            <consortium name="DOE Joint Genome Institute"/>
            <person name="Min B."/>
            <person name="Riley R."/>
            <person name="Sierra-Patev S."/>
            <person name="Naranjo-Ortiz M."/>
            <person name="Looney B."/>
            <person name="Konkel Z."/>
            <person name="Slot J.C."/>
            <person name="Sakamoto Y."/>
            <person name="Steenwyk J.L."/>
            <person name="Rokas A."/>
            <person name="Carro J."/>
            <person name="Camarero S."/>
            <person name="Ferreira P."/>
            <person name="Molpeceres G."/>
            <person name="Ruiz-Duenas F.J."/>
            <person name="Serrano A."/>
            <person name="Henrissat B."/>
            <person name="Drula E."/>
            <person name="Hughes K.W."/>
            <person name="Mata J.L."/>
            <person name="Ishikawa N.K."/>
            <person name="Vargas-Isla R."/>
            <person name="Ushijima S."/>
            <person name="Smith C.A."/>
            <person name="Ahrendt S."/>
            <person name="Andreopoulos W."/>
            <person name="He G."/>
            <person name="Labutti K."/>
            <person name="Lipzen A."/>
            <person name="Ng V."/>
            <person name="Sandor L."/>
            <person name="Barry K."/>
            <person name="Martinez A.T."/>
            <person name="Xiao Y."/>
            <person name="Gibbons J.G."/>
            <person name="Terashima K."/>
            <person name="Hibbett D.S."/>
            <person name="Grigoriev I.V."/>
        </authorList>
    </citation>
    <scope>NUCLEOTIDE SEQUENCE</scope>
    <source>
        <strain evidence="1">TFB9207</strain>
    </source>
</reference>
<dbReference type="EMBL" id="MU806932">
    <property type="protein sequence ID" value="KAJ3832521.1"/>
    <property type="molecule type" value="Genomic_DNA"/>
</dbReference>
<sequence length="203" mass="22890">MHVLVLRVLRYETSGKGTTGAYKVQIDDENLEFSISETRGKGGSGPSALRTLAAFTGYTVISNEYQSALKWNEVPEWVKTALTEKGLQKPDNIVALTRVDKFIADIEAKQVRPRYLDGWKMERVKELMLNVKRQEVIDSARESKRERKAQAKTENPGPLTSVLADLANGFHNFSQYCRTSFNSRLSIAIFISDYLCAMEASFN</sequence>
<evidence type="ECO:0000313" key="1">
    <source>
        <dbReference type="EMBL" id="KAJ3832521.1"/>
    </source>
</evidence>
<dbReference type="Proteomes" id="UP001163846">
    <property type="component" value="Unassembled WGS sequence"/>
</dbReference>
<name>A0AA38NXV4_9AGAR</name>
<comment type="caution">
    <text evidence="1">The sequence shown here is derived from an EMBL/GenBank/DDBJ whole genome shotgun (WGS) entry which is preliminary data.</text>
</comment>